<keyword evidence="6 13" id="KW-0418">Kinase</keyword>
<keyword evidence="10" id="KW-0472">Membrane</keyword>
<dbReference type="InterPro" id="IPR036097">
    <property type="entry name" value="HisK_dim/P_sf"/>
</dbReference>
<sequence>MTIRNRLKVTGLVPIVLLILLSSYFLVTSYQNYEKANALKTVLKNNSVLNDLLVQTGKERGLTALYMGSGRKSFKDPLIKQRAILDKSIKKLQEQLIIEAKPYIPILLSHTKLLDSEQYKNLLKNTKLISKIRAKADKEGSSFTDVFFKGYSKLIATPTLNNLLQTNNFALNTDIASLIATLNQLDIAKENAALERGYIAYYMIKKASLTFGEIALWDKFRTKSNGFDPHNIVDKEISNMIIKLYNEPKNREMLADLAETSSAIQTDVDNGDYAEDPADWFTLQTKKISLLSKAQIIVSSKLWSKSESYLKQQFLALAISVLIWLLAIFLAFMGYRTTSDITSNIKELEDVLNKAIDEMKHSDQYLMSDTSSIENIELDTREGTKAAYRFLESLVDTAREDKQSALQANEAKSLFLANMSHEIRTPLNGIVGFTELLKTTELNDEQQEFLAIIDKSSENLLSIINNILDLSKVESNKVEIESVVFDVEDEFDSAIETYAVGAADKNIDLNYYLDPTISSKLKGDPTKIKEILINLLSNAIKFTSYGGTINVEIKKIQTDSGENRIYFSVQDDGIGMTKEQQSKIFTAFSQADVSVTRKYGGTGLGLTLSSQFVELMGGELELESVKDEGTTFFFSLALEEIPATEPDLFNAFTSLTIAKYEQKIPSKLDTYLDRYFEYFGPQVKLFESISELKDLEDSKTCKSYLIDIDNTKQNIFDALPNINKSELILIANVTSRTKIEELGVDQENVLYKPVTLSKIREFLLRSADMEGKKLERVEEEDDSTYFDANVLVAEDNIINQKLIRHILEETGLTVDIANNGLEAFEKRRNNDFDLIFMDIQMPVMDGLEATSEILDYENDEEVKHVPIVALTANALKGDKERFLEAGMDEYISKPLETAELMAVLNKYLKKKKGARKNTLQATDKKKDEEVSASKKDSVKKDTLEKDTAKKPKSEKPKGDLKERLERLSKAGKKNEATQSVDEIKTPSGANKILIAKKNLLESRILSKMVQNLNLEYASWDMSSDLEDEASSGKYDILIADSEILPANLNTIEEKVAILAFSHNEGDKETLSIGRGEFIPHNITKESLNELVKRYRG</sequence>
<evidence type="ECO:0000256" key="9">
    <source>
        <dbReference type="SAM" id="MobiDB-lite"/>
    </source>
</evidence>
<evidence type="ECO:0000256" key="5">
    <source>
        <dbReference type="ARBA" id="ARBA00022741"/>
    </source>
</evidence>
<feature type="domain" description="Response regulatory" evidence="12">
    <location>
        <begin position="789"/>
        <end position="908"/>
    </location>
</feature>
<dbReference type="InterPro" id="IPR004358">
    <property type="entry name" value="Sig_transdc_His_kin-like_C"/>
</dbReference>
<dbReference type="EMBL" id="FPHC01000067">
    <property type="protein sequence ID" value="SFV62630.1"/>
    <property type="molecule type" value="Genomic_DNA"/>
</dbReference>
<dbReference type="Gene3D" id="3.40.50.2300">
    <property type="match status" value="1"/>
</dbReference>
<keyword evidence="8" id="KW-0902">Two-component regulatory system</keyword>
<accession>A0A1W1C9U4</accession>
<keyword evidence="3" id="KW-0597">Phosphoprotein</keyword>
<name>A0A1W1C9U4_9ZZZZ</name>
<evidence type="ECO:0000256" key="10">
    <source>
        <dbReference type="SAM" id="Phobius"/>
    </source>
</evidence>
<evidence type="ECO:0000256" key="1">
    <source>
        <dbReference type="ARBA" id="ARBA00000085"/>
    </source>
</evidence>
<evidence type="ECO:0000256" key="8">
    <source>
        <dbReference type="ARBA" id="ARBA00023012"/>
    </source>
</evidence>
<keyword evidence="5" id="KW-0547">Nucleotide-binding</keyword>
<dbReference type="InterPro" id="IPR001789">
    <property type="entry name" value="Sig_transdc_resp-reg_receiver"/>
</dbReference>
<feature type="transmembrane region" description="Helical" evidence="10">
    <location>
        <begin position="12"/>
        <end position="30"/>
    </location>
</feature>
<dbReference type="PANTHER" id="PTHR45339:SF1">
    <property type="entry name" value="HYBRID SIGNAL TRANSDUCTION HISTIDINE KINASE J"/>
    <property type="match status" value="1"/>
</dbReference>
<feature type="domain" description="Histidine kinase" evidence="11">
    <location>
        <begin position="418"/>
        <end position="640"/>
    </location>
</feature>
<dbReference type="FunFam" id="1.10.287.130:FF:000002">
    <property type="entry name" value="Two-component osmosensing histidine kinase"/>
    <property type="match status" value="1"/>
</dbReference>
<proteinExistence type="predicted"/>
<dbReference type="SMART" id="SM00387">
    <property type="entry name" value="HATPase_c"/>
    <property type="match status" value="1"/>
</dbReference>
<keyword evidence="7" id="KW-0067">ATP-binding</keyword>
<feature type="region of interest" description="Disordered" evidence="9">
    <location>
        <begin position="915"/>
        <end position="962"/>
    </location>
</feature>
<evidence type="ECO:0000256" key="4">
    <source>
        <dbReference type="ARBA" id="ARBA00022679"/>
    </source>
</evidence>
<feature type="transmembrane region" description="Helical" evidence="10">
    <location>
        <begin position="314"/>
        <end position="335"/>
    </location>
</feature>
<gene>
    <name evidence="13" type="ORF">MNB_SV-6-483</name>
</gene>
<dbReference type="SUPFAM" id="SSF55874">
    <property type="entry name" value="ATPase domain of HSP90 chaperone/DNA topoisomerase II/histidine kinase"/>
    <property type="match status" value="1"/>
</dbReference>
<dbReference type="FunFam" id="3.30.565.10:FF:000010">
    <property type="entry name" value="Sensor histidine kinase RcsC"/>
    <property type="match status" value="1"/>
</dbReference>
<feature type="compositionally biased region" description="Basic and acidic residues" evidence="9">
    <location>
        <begin position="922"/>
        <end position="962"/>
    </location>
</feature>
<evidence type="ECO:0000313" key="13">
    <source>
        <dbReference type="EMBL" id="SFV62630.1"/>
    </source>
</evidence>
<evidence type="ECO:0000259" key="11">
    <source>
        <dbReference type="PROSITE" id="PS50109"/>
    </source>
</evidence>
<dbReference type="PROSITE" id="PS50110">
    <property type="entry name" value="RESPONSE_REGULATORY"/>
    <property type="match status" value="1"/>
</dbReference>
<dbReference type="Pfam" id="PF02518">
    <property type="entry name" value="HATPase_c"/>
    <property type="match status" value="1"/>
</dbReference>
<dbReference type="Gene3D" id="3.30.565.10">
    <property type="entry name" value="Histidine kinase-like ATPase, C-terminal domain"/>
    <property type="match status" value="1"/>
</dbReference>
<dbReference type="SUPFAM" id="SSF47384">
    <property type="entry name" value="Homodimeric domain of signal transducing histidine kinase"/>
    <property type="match status" value="1"/>
</dbReference>
<keyword evidence="10" id="KW-0812">Transmembrane</keyword>
<dbReference type="Gene3D" id="1.10.287.130">
    <property type="match status" value="1"/>
</dbReference>
<dbReference type="GO" id="GO:0005524">
    <property type="term" value="F:ATP binding"/>
    <property type="evidence" value="ECO:0007669"/>
    <property type="project" value="UniProtKB-KW"/>
</dbReference>
<dbReference type="InterPro" id="IPR011006">
    <property type="entry name" value="CheY-like_superfamily"/>
</dbReference>
<evidence type="ECO:0000256" key="3">
    <source>
        <dbReference type="ARBA" id="ARBA00022553"/>
    </source>
</evidence>
<dbReference type="SMART" id="SM00388">
    <property type="entry name" value="HisKA"/>
    <property type="match status" value="1"/>
</dbReference>
<protein>
    <recommendedName>
        <fullName evidence="2">histidine kinase</fullName>
        <ecNumber evidence="2">2.7.13.3</ecNumber>
    </recommendedName>
</protein>
<keyword evidence="4" id="KW-0808">Transferase</keyword>
<organism evidence="13">
    <name type="scientific">hydrothermal vent metagenome</name>
    <dbReference type="NCBI Taxonomy" id="652676"/>
    <lineage>
        <taxon>unclassified sequences</taxon>
        <taxon>metagenomes</taxon>
        <taxon>ecological metagenomes</taxon>
    </lineage>
</organism>
<dbReference type="AlphaFoldDB" id="A0A1W1C9U4"/>
<keyword evidence="10" id="KW-1133">Transmembrane helix</keyword>
<dbReference type="Pfam" id="PF00512">
    <property type="entry name" value="HisKA"/>
    <property type="match status" value="1"/>
</dbReference>
<dbReference type="SMART" id="SM00448">
    <property type="entry name" value="REC"/>
    <property type="match status" value="1"/>
</dbReference>
<dbReference type="CDD" id="cd16922">
    <property type="entry name" value="HATPase_EvgS-ArcB-TorS-like"/>
    <property type="match status" value="1"/>
</dbReference>
<evidence type="ECO:0000256" key="7">
    <source>
        <dbReference type="ARBA" id="ARBA00022840"/>
    </source>
</evidence>
<dbReference type="PRINTS" id="PR00344">
    <property type="entry name" value="BCTRLSENSOR"/>
</dbReference>
<dbReference type="SUPFAM" id="SSF52172">
    <property type="entry name" value="CheY-like"/>
    <property type="match status" value="1"/>
</dbReference>
<dbReference type="InterPro" id="IPR003594">
    <property type="entry name" value="HATPase_dom"/>
</dbReference>
<dbReference type="EC" id="2.7.13.3" evidence="2"/>
<evidence type="ECO:0000256" key="6">
    <source>
        <dbReference type="ARBA" id="ARBA00022777"/>
    </source>
</evidence>
<dbReference type="PROSITE" id="PS50109">
    <property type="entry name" value="HIS_KIN"/>
    <property type="match status" value="1"/>
</dbReference>
<dbReference type="InterPro" id="IPR013587">
    <property type="entry name" value="Nitrate/nitrite_sensing"/>
</dbReference>
<dbReference type="PANTHER" id="PTHR45339">
    <property type="entry name" value="HYBRID SIGNAL TRANSDUCTION HISTIDINE KINASE J"/>
    <property type="match status" value="1"/>
</dbReference>
<dbReference type="InterPro" id="IPR005467">
    <property type="entry name" value="His_kinase_dom"/>
</dbReference>
<comment type="catalytic activity">
    <reaction evidence="1">
        <text>ATP + protein L-histidine = ADP + protein N-phospho-L-histidine.</text>
        <dbReference type="EC" id="2.7.13.3"/>
    </reaction>
</comment>
<evidence type="ECO:0000256" key="2">
    <source>
        <dbReference type="ARBA" id="ARBA00012438"/>
    </source>
</evidence>
<dbReference type="InterPro" id="IPR003661">
    <property type="entry name" value="HisK_dim/P_dom"/>
</dbReference>
<dbReference type="Pfam" id="PF08376">
    <property type="entry name" value="NIT"/>
    <property type="match status" value="1"/>
</dbReference>
<dbReference type="CDD" id="cd00082">
    <property type="entry name" value="HisKA"/>
    <property type="match status" value="1"/>
</dbReference>
<evidence type="ECO:0000259" key="12">
    <source>
        <dbReference type="PROSITE" id="PS50110"/>
    </source>
</evidence>
<dbReference type="CDD" id="cd17546">
    <property type="entry name" value="REC_hyHK_CKI1_RcsC-like"/>
    <property type="match status" value="1"/>
</dbReference>
<dbReference type="InterPro" id="IPR036890">
    <property type="entry name" value="HATPase_C_sf"/>
</dbReference>
<reference evidence="13" key="1">
    <citation type="submission" date="2016-10" db="EMBL/GenBank/DDBJ databases">
        <authorList>
            <person name="de Groot N.N."/>
        </authorList>
    </citation>
    <scope>NUCLEOTIDE SEQUENCE</scope>
</reference>
<dbReference type="GO" id="GO:0000155">
    <property type="term" value="F:phosphorelay sensor kinase activity"/>
    <property type="evidence" value="ECO:0007669"/>
    <property type="project" value="InterPro"/>
</dbReference>
<dbReference type="Pfam" id="PF00072">
    <property type="entry name" value="Response_reg"/>
    <property type="match status" value="1"/>
</dbReference>